<dbReference type="PANTHER" id="PTHR24286">
    <property type="entry name" value="CYTOCHROME P450 26"/>
    <property type="match status" value="1"/>
</dbReference>
<dbReference type="Gene3D" id="1.10.630.10">
    <property type="entry name" value="Cytochrome P450"/>
    <property type="match status" value="1"/>
</dbReference>
<evidence type="ECO:0000256" key="4">
    <source>
        <dbReference type="RuleBase" id="RU000461"/>
    </source>
</evidence>
<dbReference type="GO" id="GO:0016125">
    <property type="term" value="P:sterol metabolic process"/>
    <property type="evidence" value="ECO:0007669"/>
    <property type="project" value="TreeGrafter"/>
</dbReference>
<keyword evidence="3 4" id="KW-0349">Heme</keyword>
<sequence>MQNIMSDLLRQRLSTPTKKHGDLLDLIVEELQSEKPAIDEKFAIDALVALLFTSFVTMAPTLTLAFKFLSDNPKALEALKEEHEAIVRNRENPDSTFTWEEYKSLTFTALVVNELTRMSNVTPGIFRKTLTDVQVNGYTIPAGWMVMMTPMAIHLNPKYFDNPLNFNPWRWLEESKRSTLHKNFVPFGLGIRACPATEFSKLFIALFLHILVTKYRWKEIKGGEVSRKAVIMFPQGYQIQLLPKA</sequence>
<dbReference type="EMBL" id="CM016558">
    <property type="protein sequence ID" value="TKW06049.1"/>
    <property type="molecule type" value="Genomic_DNA"/>
</dbReference>
<comment type="cofactor">
    <cofactor evidence="3">
        <name>heme</name>
        <dbReference type="ChEBI" id="CHEBI:30413"/>
    </cofactor>
</comment>
<protein>
    <recommendedName>
        <fullName evidence="7">Cytochrome P450</fullName>
    </recommendedName>
</protein>
<evidence type="ECO:0000256" key="3">
    <source>
        <dbReference type="PIRSR" id="PIRSR602401-1"/>
    </source>
</evidence>
<evidence type="ECO:0000256" key="1">
    <source>
        <dbReference type="ARBA" id="ARBA00022723"/>
    </source>
</evidence>
<gene>
    <name evidence="5" type="ORF">SEVIR_7G216301v2</name>
</gene>
<dbReference type="InterPro" id="IPR017972">
    <property type="entry name" value="Cyt_P450_CS"/>
</dbReference>
<dbReference type="GO" id="GO:0016705">
    <property type="term" value="F:oxidoreductase activity, acting on paired donors, with incorporation or reduction of molecular oxygen"/>
    <property type="evidence" value="ECO:0007669"/>
    <property type="project" value="InterPro"/>
</dbReference>
<dbReference type="GO" id="GO:0016132">
    <property type="term" value="P:brassinosteroid biosynthetic process"/>
    <property type="evidence" value="ECO:0007669"/>
    <property type="project" value="TreeGrafter"/>
</dbReference>
<keyword evidence="1 3" id="KW-0479">Metal-binding</keyword>
<dbReference type="GO" id="GO:0005506">
    <property type="term" value="F:iron ion binding"/>
    <property type="evidence" value="ECO:0007669"/>
    <property type="project" value="InterPro"/>
</dbReference>
<dbReference type="Pfam" id="PF00067">
    <property type="entry name" value="p450"/>
    <property type="match status" value="1"/>
</dbReference>
<evidence type="ECO:0008006" key="7">
    <source>
        <dbReference type="Google" id="ProtNLM"/>
    </source>
</evidence>
<keyword evidence="4" id="KW-0503">Monooxygenase</keyword>
<name>A0A4U6TYT8_SETVI</name>
<dbReference type="Gramene" id="TKW06049">
    <property type="protein sequence ID" value="TKW06049"/>
    <property type="gene ID" value="SEVIR_7G216301v2"/>
</dbReference>
<feature type="binding site" description="axial binding residue" evidence="3">
    <location>
        <position position="194"/>
    </location>
    <ligand>
        <name>heme</name>
        <dbReference type="ChEBI" id="CHEBI:30413"/>
    </ligand>
    <ligandPart>
        <name>Fe</name>
        <dbReference type="ChEBI" id="CHEBI:18248"/>
    </ligandPart>
</feature>
<dbReference type="InterPro" id="IPR001128">
    <property type="entry name" value="Cyt_P450"/>
</dbReference>
<dbReference type="OMA" id="WDICEGE"/>
<organism evidence="5 6">
    <name type="scientific">Setaria viridis</name>
    <name type="common">Green bristlegrass</name>
    <name type="synonym">Setaria italica subsp. viridis</name>
    <dbReference type="NCBI Taxonomy" id="4556"/>
    <lineage>
        <taxon>Eukaryota</taxon>
        <taxon>Viridiplantae</taxon>
        <taxon>Streptophyta</taxon>
        <taxon>Embryophyta</taxon>
        <taxon>Tracheophyta</taxon>
        <taxon>Spermatophyta</taxon>
        <taxon>Magnoliopsida</taxon>
        <taxon>Liliopsida</taxon>
        <taxon>Poales</taxon>
        <taxon>Poaceae</taxon>
        <taxon>PACMAD clade</taxon>
        <taxon>Panicoideae</taxon>
        <taxon>Panicodae</taxon>
        <taxon>Paniceae</taxon>
        <taxon>Cenchrinae</taxon>
        <taxon>Setaria</taxon>
    </lineage>
</organism>
<accession>A0A4U6TYT8</accession>
<reference evidence="5" key="1">
    <citation type="submission" date="2019-03" db="EMBL/GenBank/DDBJ databases">
        <title>WGS assembly of Setaria viridis.</title>
        <authorList>
            <person name="Huang P."/>
            <person name="Jenkins J."/>
            <person name="Grimwood J."/>
            <person name="Barry K."/>
            <person name="Healey A."/>
            <person name="Mamidi S."/>
            <person name="Sreedasyam A."/>
            <person name="Shu S."/>
            <person name="Feldman M."/>
            <person name="Wu J."/>
            <person name="Yu Y."/>
            <person name="Chen C."/>
            <person name="Johnson J."/>
            <person name="Rokhsar D."/>
            <person name="Baxter I."/>
            <person name="Schmutz J."/>
            <person name="Brutnell T."/>
            <person name="Kellogg E."/>
        </authorList>
    </citation>
    <scope>NUCLEOTIDE SEQUENCE [LARGE SCALE GENOMIC DNA]</scope>
</reference>
<dbReference type="InterPro" id="IPR036396">
    <property type="entry name" value="Cyt_P450_sf"/>
</dbReference>
<evidence type="ECO:0000313" key="6">
    <source>
        <dbReference type="Proteomes" id="UP000298652"/>
    </source>
</evidence>
<keyword evidence="4" id="KW-0560">Oxidoreductase</keyword>
<dbReference type="GO" id="GO:0004497">
    <property type="term" value="F:monooxygenase activity"/>
    <property type="evidence" value="ECO:0007669"/>
    <property type="project" value="UniProtKB-KW"/>
</dbReference>
<evidence type="ECO:0000313" key="5">
    <source>
        <dbReference type="EMBL" id="TKW06049.1"/>
    </source>
</evidence>
<dbReference type="GO" id="GO:0010268">
    <property type="term" value="P:brassinosteroid homeostasis"/>
    <property type="evidence" value="ECO:0007669"/>
    <property type="project" value="TreeGrafter"/>
</dbReference>
<dbReference type="GO" id="GO:0020037">
    <property type="term" value="F:heme binding"/>
    <property type="evidence" value="ECO:0007669"/>
    <property type="project" value="InterPro"/>
</dbReference>
<dbReference type="Proteomes" id="UP000298652">
    <property type="component" value="Chromosome 7"/>
</dbReference>
<dbReference type="PROSITE" id="PS00086">
    <property type="entry name" value="CYTOCHROME_P450"/>
    <property type="match status" value="1"/>
</dbReference>
<keyword evidence="2 3" id="KW-0408">Iron</keyword>
<dbReference type="PANTHER" id="PTHR24286:SF206">
    <property type="entry name" value="CYTOCHROME P450"/>
    <property type="match status" value="1"/>
</dbReference>
<proteinExistence type="inferred from homology"/>
<dbReference type="AlphaFoldDB" id="A0A4U6TYT8"/>
<dbReference type="SUPFAM" id="SSF48264">
    <property type="entry name" value="Cytochrome P450"/>
    <property type="match status" value="1"/>
</dbReference>
<evidence type="ECO:0000256" key="2">
    <source>
        <dbReference type="ARBA" id="ARBA00023004"/>
    </source>
</evidence>
<dbReference type="InterPro" id="IPR002401">
    <property type="entry name" value="Cyt_P450_E_grp-I"/>
</dbReference>
<keyword evidence="6" id="KW-1185">Reference proteome</keyword>
<comment type="similarity">
    <text evidence="4">Belongs to the cytochrome P450 family.</text>
</comment>
<dbReference type="PRINTS" id="PR00463">
    <property type="entry name" value="EP450I"/>
</dbReference>